<keyword evidence="7" id="KW-0378">Hydrolase</keyword>
<evidence type="ECO:0000256" key="2">
    <source>
        <dbReference type="ARBA" id="ARBA00023239"/>
    </source>
</evidence>
<name>X8CTC5_MYCIT</name>
<dbReference type="Gene3D" id="1.10.472.20">
    <property type="entry name" value="Nitrile hydratase, beta subunit"/>
    <property type="match status" value="1"/>
</dbReference>
<feature type="region of interest" description="Disordered" evidence="4">
    <location>
        <begin position="223"/>
        <end position="290"/>
    </location>
</feature>
<dbReference type="Pfam" id="PF21006">
    <property type="entry name" value="NHase_beta_N"/>
    <property type="match status" value="1"/>
</dbReference>
<protein>
    <recommendedName>
        <fullName evidence="1">nitrile hydratase</fullName>
        <ecNumber evidence="1">4.2.1.84</ecNumber>
    </recommendedName>
</protein>
<dbReference type="GO" id="GO:0018822">
    <property type="term" value="F:nitrile hydratase activity"/>
    <property type="evidence" value="ECO:0007669"/>
    <property type="project" value="UniProtKB-EC"/>
</dbReference>
<dbReference type="EC" id="4.2.1.84" evidence="1"/>
<evidence type="ECO:0000256" key="4">
    <source>
        <dbReference type="SAM" id="MobiDB-lite"/>
    </source>
</evidence>
<dbReference type="AlphaFoldDB" id="X8CTC5"/>
<dbReference type="Gene3D" id="2.30.30.50">
    <property type="match status" value="1"/>
</dbReference>
<dbReference type="InterPro" id="IPR049054">
    <property type="entry name" value="CN_hydtase_beta-like_N"/>
</dbReference>
<comment type="catalytic activity">
    <reaction evidence="3">
        <text>an aliphatic primary amide = an aliphatic nitrile + H2O</text>
        <dbReference type="Rhea" id="RHEA:12673"/>
        <dbReference type="ChEBI" id="CHEBI:15377"/>
        <dbReference type="ChEBI" id="CHEBI:65285"/>
        <dbReference type="ChEBI" id="CHEBI:80291"/>
        <dbReference type="EC" id="4.2.1.84"/>
    </reaction>
</comment>
<comment type="caution">
    <text evidence="7">The sequence shown here is derived from an EMBL/GenBank/DDBJ whole genome shotgun (WGS) entry which is preliminary data.</text>
</comment>
<dbReference type="InterPro" id="IPR024690">
    <property type="entry name" value="CN_hydtase_beta_dom_C"/>
</dbReference>
<proteinExistence type="predicted"/>
<keyword evidence="2" id="KW-0456">Lyase</keyword>
<organism evidence="7 8">
    <name type="scientific">Mycobacterium intracellulare 1956</name>
    <dbReference type="NCBI Taxonomy" id="1299331"/>
    <lineage>
        <taxon>Bacteria</taxon>
        <taxon>Bacillati</taxon>
        <taxon>Actinomycetota</taxon>
        <taxon>Actinomycetes</taxon>
        <taxon>Mycobacteriales</taxon>
        <taxon>Mycobacteriaceae</taxon>
        <taxon>Mycobacterium</taxon>
        <taxon>Mycobacterium avium complex (MAC)</taxon>
    </lineage>
</organism>
<feature type="domain" description="Nitrile hydratase beta subunit" evidence="5">
    <location>
        <begin position="182"/>
        <end position="237"/>
    </location>
</feature>
<evidence type="ECO:0000259" key="6">
    <source>
        <dbReference type="Pfam" id="PF21006"/>
    </source>
</evidence>
<gene>
    <name evidence="7" type="primary">scnB</name>
    <name evidence="7" type="ORF">I550_2810</name>
</gene>
<evidence type="ECO:0000313" key="7">
    <source>
        <dbReference type="EMBL" id="EUA59662.1"/>
    </source>
</evidence>
<dbReference type="Proteomes" id="UP000020825">
    <property type="component" value="Unassembled WGS sequence"/>
</dbReference>
<evidence type="ECO:0000256" key="3">
    <source>
        <dbReference type="ARBA" id="ARBA00044877"/>
    </source>
</evidence>
<dbReference type="PATRIC" id="fig|1299331.3.peg.2738"/>
<evidence type="ECO:0000256" key="1">
    <source>
        <dbReference type="ARBA" id="ARBA00013079"/>
    </source>
</evidence>
<dbReference type="GO" id="GO:0016787">
    <property type="term" value="F:hydrolase activity"/>
    <property type="evidence" value="ECO:0007669"/>
    <property type="project" value="UniProtKB-KW"/>
</dbReference>
<dbReference type="InterPro" id="IPR008990">
    <property type="entry name" value="Elect_transpt_acc-like_dom_sf"/>
</dbReference>
<dbReference type="SUPFAM" id="SSF50090">
    <property type="entry name" value="Electron transport accessory proteins"/>
    <property type="match status" value="1"/>
</dbReference>
<dbReference type="EMBL" id="JAOG01000001">
    <property type="protein sequence ID" value="EUA59662.1"/>
    <property type="molecule type" value="Genomic_DNA"/>
</dbReference>
<evidence type="ECO:0000313" key="8">
    <source>
        <dbReference type="Proteomes" id="UP000020825"/>
    </source>
</evidence>
<sequence>MATPLDRVQQLDLVARLKSAYPELPDAPTPDLIDHKRFTAYVKTPHDVGGEPDAPIEYENKQYEIWEHNTYVLCEVLGWRGIWLSEERRRMGNVDLGRTIYLGLPYYGRWLLAVARVLAEKHHIGLSELAERMAEVKARYADGLRGKPLAATPKFEGDPAPVHRNRHHVHAVGKGDPQVYAGQAGAPKFSVGDRVVVRDLPVLLYTRTQEYVRGATGEIAVVSYESPPPRTRRGTARTNGPSGSTSSGSTSPSCGTATPGPATTPCRPRSRNGGSNRPSHGCGFGRKDHE</sequence>
<feature type="compositionally biased region" description="Low complexity" evidence="4">
    <location>
        <begin position="236"/>
        <end position="267"/>
    </location>
</feature>
<accession>X8CTC5</accession>
<dbReference type="Pfam" id="PF02211">
    <property type="entry name" value="NHase_beta_C"/>
    <property type="match status" value="1"/>
</dbReference>
<reference evidence="7 8" key="1">
    <citation type="submission" date="2013-12" db="EMBL/GenBank/DDBJ databases">
        <authorList>
            <person name="Zelazny A."/>
            <person name="Olivier K."/>
            <person name="Holland S."/>
            <person name="Lenaerts A."/>
            <person name="Ordway D."/>
            <person name="DeGroote M.A."/>
            <person name="Parker T."/>
            <person name="Sizemore C."/>
            <person name="Tallon L.J."/>
            <person name="Sadzewicz L.K."/>
            <person name="Sengamalay N."/>
            <person name="Fraser C.M."/>
            <person name="Hine E."/>
            <person name="Shefchek K.A."/>
            <person name="Das S.P."/>
            <person name="Tettelin H."/>
        </authorList>
    </citation>
    <scope>NUCLEOTIDE SEQUENCE [LARGE SCALE GENOMIC DNA]</scope>
    <source>
        <strain evidence="7 8">1956</strain>
    </source>
</reference>
<feature type="domain" description="Nitrile hydratase beta subunit-like N-terminal" evidence="6">
    <location>
        <begin position="43"/>
        <end position="148"/>
    </location>
</feature>
<dbReference type="InterPro" id="IPR042262">
    <property type="entry name" value="CN_hydtase_beta_C"/>
</dbReference>
<evidence type="ECO:0000259" key="5">
    <source>
        <dbReference type="Pfam" id="PF02211"/>
    </source>
</evidence>